<accession>A0ABD2NSL7</accession>
<name>A0ABD2NSL7_9CUCU</name>
<evidence type="ECO:0000313" key="1">
    <source>
        <dbReference type="EMBL" id="KAL3281722.1"/>
    </source>
</evidence>
<proteinExistence type="predicted"/>
<gene>
    <name evidence="1" type="ORF">HHI36_004926</name>
</gene>
<dbReference type="AlphaFoldDB" id="A0ABD2NSL7"/>
<dbReference type="Proteomes" id="UP001516400">
    <property type="component" value="Unassembled WGS sequence"/>
</dbReference>
<keyword evidence="2" id="KW-1185">Reference proteome</keyword>
<evidence type="ECO:0000313" key="2">
    <source>
        <dbReference type="Proteomes" id="UP001516400"/>
    </source>
</evidence>
<dbReference type="EMBL" id="JABFTP020000144">
    <property type="protein sequence ID" value="KAL3281722.1"/>
    <property type="molecule type" value="Genomic_DNA"/>
</dbReference>
<reference evidence="1 2" key="1">
    <citation type="journal article" date="2021" name="BMC Biol.">
        <title>Horizontally acquired antibacterial genes associated with adaptive radiation of ladybird beetles.</title>
        <authorList>
            <person name="Li H.S."/>
            <person name="Tang X.F."/>
            <person name="Huang Y.H."/>
            <person name="Xu Z.Y."/>
            <person name="Chen M.L."/>
            <person name="Du X.Y."/>
            <person name="Qiu B.Y."/>
            <person name="Chen P.T."/>
            <person name="Zhang W."/>
            <person name="Slipinski A."/>
            <person name="Escalona H.E."/>
            <person name="Waterhouse R.M."/>
            <person name="Zwick A."/>
            <person name="Pang H."/>
        </authorList>
    </citation>
    <scope>NUCLEOTIDE SEQUENCE [LARGE SCALE GENOMIC DNA]</scope>
    <source>
        <strain evidence="1">SYSU2018</strain>
    </source>
</reference>
<protein>
    <submittedName>
        <fullName evidence="1">Uncharacterized protein</fullName>
    </submittedName>
</protein>
<comment type="caution">
    <text evidence="1">The sequence shown here is derived from an EMBL/GenBank/DDBJ whole genome shotgun (WGS) entry which is preliminary data.</text>
</comment>
<sequence>MLNFTTNFVNDVYIASKHTYFIYDCRMTCVQDFIHHNLRSPPCFINYFEGRGMKMVTLFSQSPNENAIFGGMSPYSLPYHLSNLKDSYDRCRSQKNIPVIPHIEDRLNFPTAGVQLVSNIDGMSIYFTNIFGEIFCQDIILQPSQSEKPIEKMHHWVTEIDGKNDPGLNIVHQANASSAFNLNTDFNDIDLFDHYEKCNINEFLEDEDFDYTKWKSETFLEIWGDAEDEEMKSLLQLKPTLSKVEDWIESTKFEIKEDLDDAQKH</sequence>
<organism evidence="1 2">
    <name type="scientific">Cryptolaemus montrouzieri</name>
    <dbReference type="NCBI Taxonomy" id="559131"/>
    <lineage>
        <taxon>Eukaryota</taxon>
        <taxon>Metazoa</taxon>
        <taxon>Ecdysozoa</taxon>
        <taxon>Arthropoda</taxon>
        <taxon>Hexapoda</taxon>
        <taxon>Insecta</taxon>
        <taxon>Pterygota</taxon>
        <taxon>Neoptera</taxon>
        <taxon>Endopterygota</taxon>
        <taxon>Coleoptera</taxon>
        <taxon>Polyphaga</taxon>
        <taxon>Cucujiformia</taxon>
        <taxon>Coccinelloidea</taxon>
        <taxon>Coccinellidae</taxon>
        <taxon>Scymninae</taxon>
        <taxon>Scymnini</taxon>
        <taxon>Cryptolaemus</taxon>
    </lineage>
</organism>